<gene>
    <name evidence="1" type="ORF">LX12_003153</name>
</gene>
<protein>
    <submittedName>
        <fullName evidence="1">Transcriptional regulator, AbiEi antitoxin, Type IV TA system</fullName>
    </submittedName>
</protein>
<comment type="caution">
    <text evidence="1">The sequence shown here is derived from an EMBL/GenBank/DDBJ whole genome shotgun (WGS) entry which is preliminary data.</text>
</comment>
<organism evidence="1 2">
    <name type="scientific">Williamsia serinedens</name>
    <dbReference type="NCBI Taxonomy" id="391736"/>
    <lineage>
        <taxon>Bacteria</taxon>
        <taxon>Bacillati</taxon>
        <taxon>Actinomycetota</taxon>
        <taxon>Actinomycetes</taxon>
        <taxon>Mycobacteriales</taxon>
        <taxon>Nocardiaceae</taxon>
        <taxon>Williamsia</taxon>
    </lineage>
</organism>
<dbReference type="EMBL" id="JAMTCG010000005">
    <property type="protein sequence ID" value="MCP2161954.1"/>
    <property type="molecule type" value="Genomic_DNA"/>
</dbReference>
<dbReference type="RefSeq" id="WP_253655516.1">
    <property type="nucleotide sequence ID" value="NZ_BAAAOE010000001.1"/>
</dbReference>
<name>A0ABT1H3Y6_9NOCA</name>
<dbReference type="Proteomes" id="UP001205740">
    <property type="component" value="Unassembled WGS sequence"/>
</dbReference>
<evidence type="ECO:0000313" key="2">
    <source>
        <dbReference type="Proteomes" id="UP001205740"/>
    </source>
</evidence>
<evidence type="ECO:0000313" key="1">
    <source>
        <dbReference type="EMBL" id="MCP2161954.1"/>
    </source>
</evidence>
<keyword evidence="2" id="KW-1185">Reference proteome</keyword>
<proteinExistence type="predicted"/>
<sequence length="305" mass="32848">MTIDLVALPSAVRRSRLLELGAGPADIAAAVSARELAAIGGGYYAPRRLLGGFPEERHLVLARALARDAATGVGLANVSAAAHHGLPIPDADLSRVQLGRPGAGASGSRASGVQLMHRNVDESDLVFIDGVLVTTAARTVADLLRTAPTLTAVAAADAALHRGLCTVDEVAAQLERGRHGSRRGLMLLRRTDPACESPAETRSRLLVVDAGLPVPRTQQDICDRSGTFLGRCDFLFDGDLIGECDGEGKYFGRYSDRTVEDVLEDEKYRQQRFLDEGRRLVRWSAREARDQPRRVVARIARALGW</sequence>
<accession>A0ABT1H3Y6</accession>
<reference evidence="1 2" key="1">
    <citation type="submission" date="2022-06" db="EMBL/GenBank/DDBJ databases">
        <title>Genomic Encyclopedia of Archaeal and Bacterial Type Strains, Phase II (KMG-II): from individual species to whole genera.</title>
        <authorList>
            <person name="Goeker M."/>
        </authorList>
    </citation>
    <scope>NUCLEOTIDE SEQUENCE [LARGE SCALE GENOMIC DNA]</scope>
    <source>
        <strain evidence="1 2">DSM 45037</strain>
    </source>
</reference>